<name>A0A7J8LTQ0_9ROSI</name>
<gene>
    <name evidence="1" type="ORF">Golob_025969</name>
</gene>
<protein>
    <submittedName>
        <fullName evidence="1">Uncharacterized protein</fullName>
    </submittedName>
</protein>
<dbReference type="EMBL" id="JABEZX010000005">
    <property type="protein sequence ID" value="MBA0555814.1"/>
    <property type="molecule type" value="Genomic_DNA"/>
</dbReference>
<accession>A0A7J8LTQ0</accession>
<evidence type="ECO:0000313" key="1">
    <source>
        <dbReference type="EMBL" id="MBA0555814.1"/>
    </source>
</evidence>
<comment type="caution">
    <text evidence="1">The sequence shown here is derived from an EMBL/GenBank/DDBJ whole genome shotgun (WGS) entry which is preliminary data.</text>
</comment>
<evidence type="ECO:0000313" key="2">
    <source>
        <dbReference type="Proteomes" id="UP000593572"/>
    </source>
</evidence>
<proteinExistence type="predicted"/>
<feature type="non-terminal residue" evidence="1">
    <location>
        <position position="33"/>
    </location>
</feature>
<organism evidence="1 2">
    <name type="scientific">Gossypium lobatum</name>
    <dbReference type="NCBI Taxonomy" id="34289"/>
    <lineage>
        <taxon>Eukaryota</taxon>
        <taxon>Viridiplantae</taxon>
        <taxon>Streptophyta</taxon>
        <taxon>Embryophyta</taxon>
        <taxon>Tracheophyta</taxon>
        <taxon>Spermatophyta</taxon>
        <taxon>Magnoliopsida</taxon>
        <taxon>eudicotyledons</taxon>
        <taxon>Gunneridae</taxon>
        <taxon>Pentapetalae</taxon>
        <taxon>rosids</taxon>
        <taxon>malvids</taxon>
        <taxon>Malvales</taxon>
        <taxon>Malvaceae</taxon>
        <taxon>Malvoideae</taxon>
        <taxon>Gossypium</taxon>
    </lineage>
</organism>
<reference evidence="1 2" key="1">
    <citation type="journal article" date="2019" name="Genome Biol. Evol.">
        <title>Insights into the evolution of the New World diploid cottons (Gossypium, subgenus Houzingenia) based on genome sequencing.</title>
        <authorList>
            <person name="Grover C.E."/>
            <person name="Arick M.A. 2nd"/>
            <person name="Thrash A."/>
            <person name="Conover J.L."/>
            <person name="Sanders W.S."/>
            <person name="Peterson D.G."/>
            <person name="Frelichowski J.E."/>
            <person name="Scheffler J.A."/>
            <person name="Scheffler B.E."/>
            <person name="Wendel J.F."/>
        </authorList>
    </citation>
    <scope>NUCLEOTIDE SEQUENCE [LARGE SCALE GENOMIC DNA]</scope>
    <source>
        <strain evidence="1">157</strain>
        <tissue evidence="1">Leaf</tissue>
    </source>
</reference>
<sequence length="33" mass="3676">MIANLRMWDMLVGGLLGNEGTFLKQILGNDLIE</sequence>
<keyword evidence="2" id="KW-1185">Reference proteome</keyword>
<dbReference type="AlphaFoldDB" id="A0A7J8LTQ0"/>
<dbReference type="Proteomes" id="UP000593572">
    <property type="component" value="Unassembled WGS sequence"/>
</dbReference>